<dbReference type="SMART" id="SM00530">
    <property type="entry name" value="HTH_XRE"/>
    <property type="match status" value="1"/>
</dbReference>
<dbReference type="GO" id="GO:0003677">
    <property type="term" value="F:DNA binding"/>
    <property type="evidence" value="ECO:0007669"/>
    <property type="project" value="InterPro"/>
</dbReference>
<evidence type="ECO:0000313" key="2">
    <source>
        <dbReference type="EMBL" id="QJQ00986.1"/>
    </source>
</evidence>
<dbReference type="InterPro" id="IPR010982">
    <property type="entry name" value="Lambda_DNA-bd_dom_sf"/>
</dbReference>
<dbReference type="Proteomes" id="UP000501648">
    <property type="component" value="Chromosome"/>
</dbReference>
<dbReference type="PROSITE" id="PS50943">
    <property type="entry name" value="HTH_CROC1"/>
    <property type="match status" value="1"/>
</dbReference>
<dbReference type="CDD" id="cd00093">
    <property type="entry name" value="HTH_XRE"/>
    <property type="match status" value="1"/>
</dbReference>
<dbReference type="Gene3D" id="1.10.260.40">
    <property type="entry name" value="lambda repressor-like DNA-binding domains"/>
    <property type="match status" value="1"/>
</dbReference>
<accession>A0A6M3ZR10</accession>
<dbReference type="Pfam" id="PF01381">
    <property type="entry name" value="HTH_3"/>
    <property type="match status" value="1"/>
</dbReference>
<gene>
    <name evidence="2" type="ORF">C798_12295</name>
</gene>
<evidence type="ECO:0000259" key="1">
    <source>
        <dbReference type="PROSITE" id="PS50943"/>
    </source>
</evidence>
<dbReference type="SUPFAM" id="SSF47413">
    <property type="entry name" value="lambda repressor-like DNA-binding domains"/>
    <property type="match status" value="1"/>
</dbReference>
<sequence>MIKSKDGKPASVVLSYAEFMALCGEQGNLIPNEVVGATVQGATPACAWRQYLGLTRLEVAQRMGITLSAYAKLEKSINPRPTTIARIAVALGITREQLDF</sequence>
<reference evidence="2 3" key="1">
    <citation type="journal article" date="2012" name="J. Bacteriol.">
        <title>Genome sequence of the pathogenic Herbaspirillum seropedicae strain Os34, isolated from rice roots.</title>
        <authorList>
            <person name="Ye W."/>
            <person name="Ye S."/>
            <person name="Liu J."/>
            <person name="Chang S."/>
            <person name="Chen M."/>
            <person name="Zhu B."/>
            <person name="Guo L."/>
            <person name="An Q."/>
        </authorList>
    </citation>
    <scope>NUCLEOTIDE SEQUENCE [LARGE SCALE GENOMIC DNA]</scope>
    <source>
        <strain evidence="2 3">Os34</strain>
    </source>
</reference>
<name>A0A6M3ZR10_9BURK</name>
<protein>
    <submittedName>
        <fullName evidence="2">XRE family transcriptional regulator</fullName>
    </submittedName>
</protein>
<feature type="domain" description="HTH cro/C1-type" evidence="1">
    <location>
        <begin position="47"/>
        <end position="98"/>
    </location>
</feature>
<dbReference type="InterPro" id="IPR001387">
    <property type="entry name" value="Cro/C1-type_HTH"/>
</dbReference>
<evidence type="ECO:0000313" key="3">
    <source>
        <dbReference type="Proteomes" id="UP000501648"/>
    </source>
</evidence>
<dbReference type="EMBL" id="CP008956">
    <property type="protein sequence ID" value="QJQ00986.1"/>
    <property type="molecule type" value="Genomic_DNA"/>
</dbReference>
<proteinExistence type="predicted"/>
<organism evidence="2 3">
    <name type="scientific">Herbaspirillum rubrisubalbicans Os34</name>
    <dbReference type="NCBI Taxonomy" id="1235827"/>
    <lineage>
        <taxon>Bacteria</taxon>
        <taxon>Pseudomonadati</taxon>
        <taxon>Pseudomonadota</taxon>
        <taxon>Betaproteobacteria</taxon>
        <taxon>Burkholderiales</taxon>
        <taxon>Oxalobacteraceae</taxon>
        <taxon>Herbaspirillum</taxon>
    </lineage>
</organism>
<dbReference type="AlphaFoldDB" id="A0A6M3ZR10"/>